<dbReference type="EMBL" id="JBHTJP010000032">
    <property type="protein sequence ID" value="MFD0976483.1"/>
    <property type="molecule type" value="Genomic_DNA"/>
</dbReference>
<sequence length="253" mass="28330">MKKLMFFNMIAVCSLLFTACDITDAPECTTSPGKIVQKEIVLEPFSQVAVFGKIKVYIEQSDEQQVIVQAGENLIDAVSTKVEDGKLILKDLNDCTFFQTTYEHVIHLKVPNLNYIENSGNRMIEGVGILNFPSVTLISNNYAKNPEVYTNGDFKFDLESKTIRVSGDDFSNFYLSGKTGYFVAQFWAGDGRLEARELVADSIQIFHRGTNKMILNPQNALRGEIRSTGDVISVNRPPVVVVQSFYTGKLIFE</sequence>
<dbReference type="Proteomes" id="UP001597100">
    <property type="component" value="Unassembled WGS sequence"/>
</dbReference>
<evidence type="ECO:0000259" key="2">
    <source>
        <dbReference type="Pfam" id="PF10988"/>
    </source>
</evidence>
<feature type="signal peptide" evidence="1">
    <location>
        <begin position="1"/>
        <end position="19"/>
    </location>
</feature>
<dbReference type="Pfam" id="PF10988">
    <property type="entry name" value="DUF2807"/>
    <property type="match status" value="1"/>
</dbReference>
<feature type="domain" description="Putative auto-transporter adhesin head GIN" evidence="2">
    <location>
        <begin position="44"/>
        <end position="237"/>
    </location>
</feature>
<evidence type="ECO:0000313" key="4">
    <source>
        <dbReference type="Proteomes" id="UP001597100"/>
    </source>
</evidence>
<organism evidence="3 4">
    <name type="scientific">Salinimicrobium gaetbulicola</name>
    <dbReference type="NCBI Taxonomy" id="999702"/>
    <lineage>
        <taxon>Bacteria</taxon>
        <taxon>Pseudomonadati</taxon>
        <taxon>Bacteroidota</taxon>
        <taxon>Flavobacteriia</taxon>
        <taxon>Flavobacteriales</taxon>
        <taxon>Flavobacteriaceae</taxon>
        <taxon>Salinimicrobium</taxon>
    </lineage>
</organism>
<comment type="caution">
    <text evidence="3">The sequence shown here is derived from an EMBL/GenBank/DDBJ whole genome shotgun (WGS) entry which is preliminary data.</text>
</comment>
<protein>
    <submittedName>
        <fullName evidence="3">Head GIN domain-containing protein</fullName>
    </submittedName>
</protein>
<accession>A0ABW3IFK7</accession>
<dbReference type="RefSeq" id="WP_380737845.1">
    <property type="nucleotide sequence ID" value="NZ_JBHTJP010000032.1"/>
</dbReference>
<evidence type="ECO:0000256" key="1">
    <source>
        <dbReference type="SAM" id="SignalP"/>
    </source>
</evidence>
<name>A0ABW3IFK7_9FLAO</name>
<keyword evidence="1" id="KW-0732">Signal</keyword>
<feature type="chain" id="PRO_5045300044" evidence="1">
    <location>
        <begin position="20"/>
        <end position="253"/>
    </location>
</feature>
<gene>
    <name evidence="3" type="ORF">ACFQ1G_06750</name>
</gene>
<dbReference type="Gene3D" id="2.160.20.120">
    <property type="match status" value="1"/>
</dbReference>
<dbReference type="PROSITE" id="PS51257">
    <property type="entry name" value="PROKAR_LIPOPROTEIN"/>
    <property type="match status" value="1"/>
</dbReference>
<evidence type="ECO:0000313" key="3">
    <source>
        <dbReference type="EMBL" id="MFD0976483.1"/>
    </source>
</evidence>
<keyword evidence="4" id="KW-1185">Reference proteome</keyword>
<reference evidence="4" key="1">
    <citation type="journal article" date="2019" name="Int. J. Syst. Evol. Microbiol.">
        <title>The Global Catalogue of Microorganisms (GCM) 10K type strain sequencing project: providing services to taxonomists for standard genome sequencing and annotation.</title>
        <authorList>
            <consortium name="The Broad Institute Genomics Platform"/>
            <consortium name="The Broad Institute Genome Sequencing Center for Infectious Disease"/>
            <person name="Wu L."/>
            <person name="Ma J."/>
        </authorList>
    </citation>
    <scope>NUCLEOTIDE SEQUENCE [LARGE SCALE GENOMIC DNA]</scope>
    <source>
        <strain evidence="4">CCUG 60898</strain>
    </source>
</reference>
<proteinExistence type="predicted"/>
<dbReference type="InterPro" id="IPR021255">
    <property type="entry name" value="DUF2807"/>
</dbReference>